<accession>A0ABX0SRB4</accession>
<comment type="caution">
    <text evidence="2">The sequence shown here is derived from an EMBL/GenBank/DDBJ whole genome shotgun (WGS) entry which is preliminary data.</text>
</comment>
<feature type="region of interest" description="Disordered" evidence="1">
    <location>
        <begin position="44"/>
        <end position="63"/>
    </location>
</feature>
<sequence length="63" mass="6894">MTFGGTVIRVAGRGVLVQEHTKTIAGMRTIQPPSWVMDLLKRRSATRDRAAEKRGLSMGRSGP</sequence>
<protein>
    <submittedName>
        <fullName evidence="2">Uncharacterized protein</fullName>
    </submittedName>
</protein>
<organism evidence="2 3">
    <name type="scientific">Amycolatopsis viridis</name>
    <dbReference type="NCBI Taxonomy" id="185678"/>
    <lineage>
        <taxon>Bacteria</taxon>
        <taxon>Bacillati</taxon>
        <taxon>Actinomycetota</taxon>
        <taxon>Actinomycetes</taxon>
        <taxon>Pseudonocardiales</taxon>
        <taxon>Pseudonocardiaceae</taxon>
        <taxon>Amycolatopsis</taxon>
    </lineage>
</organism>
<dbReference type="EMBL" id="JAANOU010000001">
    <property type="protein sequence ID" value="NIH79078.1"/>
    <property type="molecule type" value="Genomic_DNA"/>
</dbReference>
<dbReference type="Proteomes" id="UP000754495">
    <property type="component" value="Unassembled WGS sequence"/>
</dbReference>
<keyword evidence="3" id="KW-1185">Reference proteome</keyword>
<reference evidence="2 3" key="1">
    <citation type="submission" date="2020-03" db="EMBL/GenBank/DDBJ databases">
        <title>Sequencing the genomes of 1000 actinobacteria strains.</title>
        <authorList>
            <person name="Klenk H.-P."/>
        </authorList>
    </citation>
    <scope>NUCLEOTIDE SEQUENCE [LARGE SCALE GENOMIC DNA]</scope>
    <source>
        <strain evidence="2 3">DSM 45668</strain>
    </source>
</reference>
<gene>
    <name evidence="2" type="ORF">FHX46_001608</name>
</gene>
<evidence type="ECO:0000313" key="2">
    <source>
        <dbReference type="EMBL" id="NIH79078.1"/>
    </source>
</evidence>
<feature type="compositionally biased region" description="Basic and acidic residues" evidence="1">
    <location>
        <begin position="44"/>
        <end position="55"/>
    </location>
</feature>
<evidence type="ECO:0000256" key="1">
    <source>
        <dbReference type="SAM" id="MobiDB-lite"/>
    </source>
</evidence>
<proteinExistence type="predicted"/>
<evidence type="ECO:0000313" key="3">
    <source>
        <dbReference type="Proteomes" id="UP000754495"/>
    </source>
</evidence>
<name>A0ABX0SRB4_9PSEU</name>